<name>A0A8S1QKG1_PARPR</name>
<reference evidence="1" key="1">
    <citation type="submission" date="2021-01" db="EMBL/GenBank/DDBJ databases">
        <authorList>
            <consortium name="Genoscope - CEA"/>
            <person name="William W."/>
        </authorList>
    </citation>
    <scope>NUCLEOTIDE SEQUENCE</scope>
</reference>
<dbReference type="Proteomes" id="UP000688137">
    <property type="component" value="Unassembled WGS sequence"/>
</dbReference>
<sequence>MQRQNHKKLSLSLNQDYILNNYKDSFYYHTMAVRQQQIPKRKVSPIIPRQVKPSRQIPLNLDVYIDQLKTADSQLNSKIKADVNYTMVYDQEDLKLSRKIDQNYTHFEKIRHRSTINPSTIIRNNLRDNFQQNPENFIIQTQRYTNRKQIMPLKVYYQTEIGRITKQFCQNKKKLKILNKFRIITKIIGRLLLLYLRLAQHISVDYQAQKAKIDHYNSLKTAFKMDRKIDDQFIQKIQEWASPAFQKILYYMEKNYEDNINDELIDSDKIKDQEQLWCLNYAKFLFQNIELITRKGNIPIEIIKELSKATQITQNTYMSLFLAKRLKFQISSFSKSEYQLIGSEYIYFNIILSQLFDQVNKLKYKHLKHNLQQKIKIIELASIIHVYFIKYFVNMPSREDVSDKKLYQRKLHISGDKNQELIMIDTKDICLQEIIIVGLKSEEHVKNLLKKKETLSKLLGKLFDKTIQNIYSQIEICDNID</sequence>
<protein>
    <submittedName>
        <fullName evidence="1">Uncharacterized protein</fullName>
    </submittedName>
</protein>
<organism evidence="1 2">
    <name type="scientific">Paramecium primaurelia</name>
    <dbReference type="NCBI Taxonomy" id="5886"/>
    <lineage>
        <taxon>Eukaryota</taxon>
        <taxon>Sar</taxon>
        <taxon>Alveolata</taxon>
        <taxon>Ciliophora</taxon>
        <taxon>Intramacronucleata</taxon>
        <taxon>Oligohymenophorea</taxon>
        <taxon>Peniculida</taxon>
        <taxon>Parameciidae</taxon>
        <taxon>Paramecium</taxon>
    </lineage>
</organism>
<dbReference type="OMA" id="YSQIEIC"/>
<proteinExistence type="predicted"/>
<gene>
    <name evidence="1" type="ORF">PPRIM_AZ9-3.1.T1700011</name>
</gene>
<dbReference type="AlphaFoldDB" id="A0A8S1QKG1"/>
<accession>A0A8S1QKG1</accession>
<evidence type="ECO:0000313" key="2">
    <source>
        <dbReference type="Proteomes" id="UP000688137"/>
    </source>
</evidence>
<comment type="caution">
    <text evidence="1">The sequence shown here is derived from an EMBL/GenBank/DDBJ whole genome shotgun (WGS) entry which is preliminary data.</text>
</comment>
<dbReference type="EMBL" id="CAJJDM010000179">
    <property type="protein sequence ID" value="CAD8116193.1"/>
    <property type="molecule type" value="Genomic_DNA"/>
</dbReference>
<evidence type="ECO:0000313" key="1">
    <source>
        <dbReference type="EMBL" id="CAD8116193.1"/>
    </source>
</evidence>
<keyword evidence="2" id="KW-1185">Reference proteome</keyword>